<evidence type="ECO:0000313" key="7">
    <source>
        <dbReference type="Proteomes" id="UP001596310"/>
    </source>
</evidence>
<keyword evidence="4" id="KW-0598">Phosphotransferase system</keyword>
<dbReference type="InterPro" id="IPR036542">
    <property type="entry name" value="PTS_IIA_lac/cel_sf"/>
</dbReference>
<evidence type="ECO:0000256" key="1">
    <source>
        <dbReference type="ARBA" id="ARBA00022448"/>
    </source>
</evidence>
<evidence type="ECO:0000256" key="5">
    <source>
        <dbReference type="PROSITE-ProRule" id="PRU00418"/>
    </source>
</evidence>
<sequence length="110" mass="12369">MKEEDLVKQFNLISLAGSAKSSAYEAIEVAQKGDYQRAKELLKDADDILGKTHDIQVEDIQNLVDGKEVDPVNLIDVHAQDHVMSAIEVRNLAEIIINMYQGLRSEFKNE</sequence>
<comment type="caution">
    <text evidence="6">The sequence shown here is derived from an EMBL/GenBank/DDBJ whole genome shotgun (WGS) entry which is preliminary data.</text>
</comment>
<gene>
    <name evidence="6" type="ORF">ACFQHW_07160</name>
</gene>
<evidence type="ECO:0000256" key="2">
    <source>
        <dbReference type="ARBA" id="ARBA00022597"/>
    </source>
</evidence>
<dbReference type="PIRSF" id="PIRSF000699">
    <property type="entry name" value="PTS_IILac_III"/>
    <property type="match status" value="1"/>
</dbReference>
<keyword evidence="2" id="KW-0762">Sugar transport</keyword>
<dbReference type="PANTHER" id="PTHR34382">
    <property type="entry name" value="PTS SYSTEM N,N'-DIACETYLCHITOBIOSE-SPECIFIC EIIA COMPONENT"/>
    <property type="match status" value="1"/>
</dbReference>
<accession>A0ABW1UQ52</accession>
<keyword evidence="1" id="KW-0813">Transport</keyword>
<organism evidence="6 7">
    <name type="scientific">Lapidilactobacillus achengensis</name>
    <dbReference type="NCBI Taxonomy" id="2486000"/>
    <lineage>
        <taxon>Bacteria</taxon>
        <taxon>Bacillati</taxon>
        <taxon>Bacillota</taxon>
        <taxon>Bacilli</taxon>
        <taxon>Lactobacillales</taxon>
        <taxon>Lactobacillaceae</taxon>
        <taxon>Lapidilactobacillus</taxon>
    </lineage>
</organism>
<evidence type="ECO:0000256" key="4">
    <source>
        <dbReference type="ARBA" id="ARBA00022683"/>
    </source>
</evidence>
<dbReference type="Pfam" id="PF02255">
    <property type="entry name" value="PTS_IIA"/>
    <property type="match status" value="1"/>
</dbReference>
<dbReference type="Proteomes" id="UP001596310">
    <property type="component" value="Unassembled WGS sequence"/>
</dbReference>
<protein>
    <submittedName>
        <fullName evidence="6">PTS lactose/cellobiose transporter subunit IIA</fullName>
    </submittedName>
</protein>
<reference evidence="7" key="1">
    <citation type="journal article" date="2019" name="Int. J. Syst. Evol. Microbiol.">
        <title>The Global Catalogue of Microorganisms (GCM) 10K type strain sequencing project: providing services to taxonomists for standard genome sequencing and annotation.</title>
        <authorList>
            <consortium name="The Broad Institute Genomics Platform"/>
            <consortium name="The Broad Institute Genome Sequencing Center for Infectious Disease"/>
            <person name="Wu L."/>
            <person name="Ma J."/>
        </authorList>
    </citation>
    <scope>NUCLEOTIDE SEQUENCE [LARGE SCALE GENOMIC DNA]</scope>
    <source>
        <strain evidence="7">CCM 8897</strain>
    </source>
</reference>
<dbReference type="RefSeq" id="WP_125597505.1">
    <property type="nucleotide sequence ID" value="NZ_JBHSSM010000017.1"/>
</dbReference>
<dbReference type="SUPFAM" id="SSF46973">
    <property type="entry name" value="Enzyme IIa from lactose specific PTS, IIa-lac"/>
    <property type="match status" value="1"/>
</dbReference>
<name>A0ABW1UQ52_9LACO</name>
<feature type="modified residue" description="Phosphohistidine; by HPr" evidence="5">
    <location>
        <position position="78"/>
    </location>
</feature>
<dbReference type="Gene3D" id="1.20.58.80">
    <property type="entry name" value="Phosphotransferase system, lactose/cellobiose-type IIA subunit"/>
    <property type="match status" value="1"/>
</dbReference>
<dbReference type="PROSITE" id="PS51095">
    <property type="entry name" value="PTS_EIIA_TYPE_3"/>
    <property type="match status" value="1"/>
</dbReference>
<evidence type="ECO:0000256" key="3">
    <source>
        <dbReference type="ARBA" id="ARBA00022679"/>
    </source>
</evidence>
<proteinExistence type="predicted"/>
<evidence type="ECO:0000313" key="6">
    <source>
        <dbReference type="EMBL" id="MFC6315336.1"/>
    </source>
</evidence>
<keyword evidence="7" id="KW-1185">Reference proteome</keyword>
<dbReference type="PANTHER" id="PTHR34382:SF7">
    <property type="entry name" value="PTS SYSTEM N,N'-DIACETYLCHITOBIOSE-SPECIFIC EIIA COMPONENT"/>
    <property type="match status" value="1"/>
</dbReference>
<dbReference type="InterPro" id="IPR003188">
    <property type="entry name" value="PTS_IIA_lac/cel"/>
</dbReference>
<keyword evidence="3" id="KW-0808">Transferase</keyword>
<dbReference type="EMBL" id="JBHSSM010000017">
    <property type="protein sequence ID" value="MFC6315336.1"/>
    <property type="molecule type" value="Genomic_DNA"/>
</dbReference>